<reference evidence="1 2" key="1">
    <citation type="submission" date="2021-08" db="EMBL/GenBank/DDBJ databases">
        <authorList>
            <person name="Tuo L."/>
        </authorList>
    </citation>
    <scope>NUCLEOTIDE SEQUENCE [LARGE SCALE GENOMIC DNA]</scope>
    <source>
        <strain evidence="1 2">JCM 31229</strain>
    </source>
</reference>
<proteinExistence type="predicted"/>
<dbReference type="EMBL" id="JAINVV010000011">
    <property type="protein sequence ID" value="MBY8824963.1"/>
    <property type="molecule type" value="Genomic_DNA"/>
</dbReference>
<evidence type="ECO:0000313" key="2">
    <source>
        <dbReference type="Proteomes" id="UP000706039"/>
    </source>
</evidence>
<dbReference type="Proteomes" id="UP000706039">
    <property type="component" value="Unassembled WGS sequence"/>
</dbReference>
<comment type="caution">
    <text evidence="1">The sequence shown here is derived from an EMBL/GenBank/DDBJ whole genome shotgun (WGS) entry which is preliminary data.</text>
</comment>
<evidence type="ECO:0008006" key="3">
    <source>
        <dbReference type="Google" id="ProtNLM"/>
    </source>
</evidence>
<name>A0ABS7PUD5_9SPHN</name>
<sequence length="119" mass="13376">MVRKLDANGDGLVDYLVYSGGYRCPGAFSAFAPGASHGAPAYLFLGRGKGRLQQVWTDNSWKPEVARQGRRNTITVPMRGRICGDHRGREISVAGRYSCEFELRPDAEGRWRLRDRTMK</sequence>
<gene>
    <name evidence="1" type="ORF">K7G82_21850</name>
</gene>
<organism evidence="1 2">
    <name type="scientific">Sphingomonas colocasiae</name>
    <dbReference type="NCBI Taxonomy" id="1848973"/>
    <lineage>
        <taxon>Bacteria</taxon>
        <taxon>Pseudomonadati</taxon>
        <taxon>Pseudomonadota</taxon>
        <taxon>Alphaproteobacteria</taxon>
        <taxon>Sphingomonadales</taxon>
        <taxon>Sphingomonadaceae</taxon>
        <taxon>Sphingomonas</taxon>
    </lineage>
</organism>
<dbReference type="RefSeq" id="WP_222992072.1">
    <property type="nucleotide sequence ID" value="NZ_JAINVV010000011.1"/>
</dbReference>
<accession>A0ABS7PUD5</accession>
<protein>
    <recommendedName>
        <fullName evidence="3">VCBS repeat-containing protein</fullName>
    </recommendedName>
</protein>
<evidence type="ECO:0000313" key="1">
    <source>
        <dbReference type="EMBL" id="MBY8824963.1"/>
    </source>
</evidence>
<keyword evidence="2" id="KW-1185">Reference proteome</keyword>